<keyword evidence="2" id="KW-1185">Reference proteome</keyword>
<reference evidence="1 2" key="1">
    <citation type="journal article" date="2021" name="Nat. Plants">
        <title>The Taxus genome provides insights into paclitaxel biosynthesis.</title>
        <authorList>
            <person name="Xiong X."/>
            <person name="Gou J."/>
            <person name="Liao Q."/>
            <person name="Li Y."/>
            <person name="Zhou Q."/>
            <person name="Bi G."/>
            <person name="Li C."/>
            <person name="Du R."/>
            <person name="Wang X."/>
            <person name="Sun T."/>
            <person name="Guo L."/>
            <person name="Liang H."/>
            <person name="Lu P."/>
            <person name="Wu Y."/>
            <person name="Zhang Z."/>
            <person name="Ro D.K."/>
            <person name="Shang Y."/>
            <person name="Huang S."/>
            <person name="Yan J."/>
        </authorList>
    </citation>
    <scope>NUCLEOTIDE SEQUENCE [LARGE SCALE GENOMIC DNA]</scope>
    <source>
        <strain evidence="1">Ta-2019</strain>
    </source>
</reference>
<sequence length="75" mass="8637">DIQHHVKYIECPFTAWTFIRQLFGDHDSSYESDASSENLLYVDDTETVTNPPPPFDTSYLLEDISLVHVATLDFE</sequence>
<protein>
    <submittedName>
        <fullName evidence="1">Uncharacterized protein</fullName>
    </submittedName>
</protein>
<gene>
    <name evidence="1" type="ORF">KI387_005563</name>
</gene>
<evidence type="ECO:0000313" key="2">
    <source>
        <dbReference type="Proteomes" id="UP000824469"/>
    </source>
</evidence>
<dbReference type="AlphaFoldDB" id="A0AA38LK33"/>
<dbReference type="EMBL" id="JAHRHJ020000002">
    <property type="protein sequence ID" value="KAH9325385.1"/>
    <property type="molecule type" value="Genomic_DNA"/>
</dbReference>
<feature type="non-terminal residue" evidence="1">
    <location>
        <position position="75"/>
    </location>
</feature>
<accession>A0AA38LK33</accession>
<feature type="non-terminal residue" evidence="1">
    <location>
        <position position="1"/>
    </location>
</feature>
<evidence type="ECO:0000313" key="1">
    <source>
        <dbReference type="EMBL" id="KAH9325385.1"/>
    </source>
</evidence>
<dbReference type="Proteomes" id="UP000824469">
    <property type="component" value="Unassembled WGS sequence"/>
</dbReference>
<name>A0AA38LK33_TAXCH</name>
<comment type="caution">
    <text evidence="1">The sequence shown here is derived from an EMBL/GenBank/DDBJ whole genome shotgun (WGS) entry which is preliminary data.</text>
</comment>
<organism evidence="1 2">
    <name type="scientific">Taxus chinensis</name>
    <name type="common">Chinese yew</name>
    <name type="synonym">Taxus wallichiana var. chinensis</name>
    <dbReference type="NCBI Taxonomy" id="29808"/>
    <lineage>
        <taxon>Eukaryota</taxon>
        <taxon>Viridiplantae</taxon>
        <taxon>Streptophyta</taxon>
        <taxon>Embryophyta</taxon>
        <taxon>Tracheophyta</taxon>
        <taxon>Spermatophyta</taxon>
        <taxon>Pinopsida</taxon>
        <taxon>Pinidae</taxon>
        <taxon>Conifers II</taxon>
        <taxon>Cupressales</taxon>
        <taxon>Taxaceae</taxon>
        <taxon>Taxus</taxon>
    </lineage>
</organism>
<proteinExistence type="predicted"/>